<sequence length="498" mass="56789">MAWEPLHAPEAALESEPLFLLGANGGGNAKDKETIIWDESRRCFAFRWPSLLDQVSAKRFFQDLQASAPWDQLRGRHGNVVRSTCWYVRNGCSCGYTYGNARVGLTRSICSQFKKTMEDLTALVFSSLAPGLSPDLWPNSANLNYYADGLQSVGWHADDESLFGGKCQDCSIVSLSLGGRREFWIALKDDEAEPIKETVVEVDLQDGDVLSMEGMMQKHTMHFLTREPHHRAPFWPPRINITWRWIVNHRPCCFLRHSATSAPCAKDLHVPQSFPGERVASSPWMKPWPDEFQHPPKEWRCCMQCRHNGWQGGRNCVEVKGEWLCRHCASACRGQEVDPTDRMVEELRRRLVGKVKLLQKKRCLRNSWESFCDRNQGFRDPGRYSPTLLLSWLESVDEVPEDLQKVLQEAQAELATMSVDGSSTKEKLVIQGDQERRRQNKLLQHRRKKHPDKAQKGGAVLRLDVSELYIAARRSLSALAVLGSLGLMISYLRFILIV</sequence>
<dbReference type="AlphaFoldDB" id="A0A9P1CPJ6"/>
<feature type="domain" description="Fe2OG dioxygenase" evidence="2">
    <location>
        <begin position="137"/>
        <end position="247"/>
    </location>
</feature>
<name>A0A9P1CPJ6_9DINO</name>
<proteinExistence type="predicted"/>
<dbReference type="EMBL" id="CAMXCT020002035">
    <property type="protein sequence ID" value="CAL1148506.1"/>
    <property type="molecule type" value="Genomic_DNA"/>
</dbReference>
<gene>
    <name evidence="3" type="ORF">C1SCF055_LOCUS21727</name>
</gene>
<keyword evidence="5" id="KW-0223">Dioxygenase</keyword>
<dbReference type="Proteomes" id="UP001152797">
    <property type="component" value="Unassembled WGS sequence"/>
</dbReference>
<organism evidence="3">
    <name type="scientific">Cladocopium goreaui</name>
    <dbReference type="NCBI Taxonomy" id="2562237"/>
    <lineage>
        <taxon>Eukaryota</taxon>
        <taxon>Sar</taxon>
        <taxon>Alveolata</taxon>
        <taxon>Dinophyceae</taxon>
        <taxon>Suessiales</taxon>
        <taxon>Symbiodiniaceae</taxon>
        <taxon>Cladocopium</taxon>
    </lineage>
</organism>
<evidence type="ECO:0000313" key="5">
    <source>
        <dbReference type="EMBL" id="CAL4782443.1"/>
    </source>
</evidence>
<reference evidence="3" key="1">
    <citation type="submission" date="2022-10" db="EMBL/GenBank/DDBJ databases">
        <authorList>
            <person name="Chen Y."/>
            <person name="Dougan E. K."/>
            <person name="Chan C."/>
            <person name="Rhodes N."/>
            <person name="Thang M."/>
        </authorList>
    </citation>
    <scope>NUCLEOTIDE SEQUENCE</scope>
</reference>
<keyword evidence="1" id="KW-1133">Transmembrane helix</keyword>
<dbReference type="GO" id="GO:0051213">
    <property type="term" value="F:dioxygenase activity"/>
    <property type="evidence" value="ECO:0007669"/>
    <property type="project" value="UniProtKB-KW"/>
</dbReference>
<dbReference type="PANTHER" id="PTHR31212:SF4">
    <property type="entry name" value="ALPHA-KETOGLUTARATE-DEPENDENT DIOXYGENASE ALKB HOMOLOG 3"/>
    <property type="match status" value="1"/>
</dbReference>
<feature type="transmembrane region" description="Helical" evidence="1">
    <location>
        <begin position="476"/>
        <end position="496"/>
    </location>
</feature>
<dbReference type="InterPro" id="IPR005123">
    <property type="entry name" value="Oxoglu/Fe-dep_dioxygenase_dom"/>
</dbReference>
<evidence type="ECO:0000256" key="1">
    <source>
        <dbReference type="SAM" id="Phobius"/>
    </source>
</evidence>
<dbReference type="PANTHER" id="PTHR31212">
    <property type="entry name" value="ALPHA-KETOGLUTARATE-DEPENDENT DIOXYGENASE ALKB HOMOLOG 3"/>
    <property type="match status" value="1"/>
</dbReference>
<evidence type="ECO:0000313" key="3">
    <source>
        <dbReference type="EMBL" id="CAI3995131.1"/>
    </source>
</evidence>
<dbReference type="PROSITE" id="PS51471">
    <property type="entry name" value="FE2OG_OXY"/>
    <property type="match status" value="1"/>
</dbReference>
<dbReference type="InterPro" id="IPR027450">
    <property type="entry name" value="AlkB-like"/>
</dbReference>
<dbReference type="GO" id="GO:0006307">
    <property type="term" value="P:DNA alkylation repair"/>
    <property type="evidence" value="ECO:0007669"/>
    <property type="project" value="InterPro"/>
</dbReference>
<dbReference type="SUPFAM" id="SSF51197">
    <property type="entry name" value="Clavaminate synthase-like"/>
    <property type="match status" value="1"/>
</dbReference>
<accession>A0A9P1CPJ6</accession>
<dbReference type="InterPro" id="IPR037151">
    <property type="entry name" value="AlkB-like_sf"/>
</dbReference>
<evidence type="ECO:0000313" key="4">
    <source>
        <dbReference type="EMBL" id="CAL1148506.1"/>
    </source>
</evidence>
<dbReference type="EMBL" id="CAMXCT010002035">
    <property type="protein sequence ID" value="CAI3995131.1"/>
    <property type="molecule type" value="Genomic_DNA"/>
</dbReference>
<comment type="caution">
    <text evidence="3">The sequence shown here is derived from an EMBL/GenBank/DDBJ whole genome shotgun (WGS) entry which is preliminary data.</text>
</comment>
<reference evidence="4" key="2">
    <citation type="submission" date="2024-04" db="EMBL/GenBank/DDBJ databases">
        <authorList>
            <person name="Chen Y."/>
            <person name="Shah S."/>
            <person name="Dougan E. K."/>
            <person name="Thang M."/>
            <person name="Chan C."/>
        </authorList>
    </citation>
    <scope>NUCLEOTIDE SEQUENCE [LARGE SCALE GENOMIC DNA]</scope>
</reference>
<keyword evidence="1" id="KW-0812">Transmembrane</keyword>
<dbReference type="EMBL" id="CAMXCT030002035">
    <property type="protein sequence ID" value="CAL4782443.1"/>
    <property type="molecule type" value="Genomic_DNA"/>
</dbReference>
<dbReference type="OrthoDB" id="545910at2759"/>
<keyword evidence="6" id="KW-1185">Reference proteome</keyword>
<dbReference type="Pfam" id="PF13532">
    <property type="entry name" value="2OG-FeII_Oxy_2"/>
    <property type="match status" value="1"/>
</dbReference>
<dbReference type="InterPro" id="IPR032854">
    <property type="entry name" value="ALKBH3"/>
</dbReference>
<keyword evidence="5" id="KW-0560">Oxidoreductase</keyword>
<evidence type="ECO:0000259" key="2">
    <source>
        <dbReference type="PROSITE" id="PS51471"/>
    </source>
</evidence>
<dbReference type="Gene3D" id="2.60.120.590">
    <property type="entry name" value="Alpha-ketoglutarate-dependent dioxygenase AlkB-like"/>
    <property type="match status" value="1"/>
</dbReference>
<evidence type="ECO:0000313" key="6">
    <source>
        <dbReference type="Proteomes" id="UP001152797"/>
    </source>
</evidence>
<keyword evidence="1" id="KW-0472">Membrane</keyword>
<protein>
    <submittedName>
        <fullName evidence="5">Alpha-ketoglutarate-dependent dioxygenase alkB-like 3</fullName>
    </submittedName>
</protein>